<dbReference type="RefSeq" id="WP_233450495.1">
    <property type="nucleotide sequence ID" value="NZ_JACIFX010000037.1"/>
</dbReference>
<dbReference type="Gene3D" id="3.50.50.60">
    <property type="entry name" value="FAD/NAD(P)-binding domain"/>
    <property type="match status" value="1"/>
</dbReference>
<evidence type="ECO:0000313" key="3">
    <source>
        <dbReference type="EMBL" id="MBB4233323.1"/>
    </source>
</evidence>
<dbReference type="PANTHER" id="PTHR42949:SF3">
    <property type="entry name" value="ANAEROBIC GLYCEROL-3-PHOSPHATE DEHYDROGENASE SUBUNIT B"/>
    <property type="match status" value="1"/>
</dbReference>
<dbReference type="Pfam" id="PF04324">
    <property type="entry name" value="Fer2_BFD"/>
    <property type="match status" value="1"/>
</dbReference>
<name>A0ABR6IZX7_9HYPH</name>
<sequence>MSSVGQAKIVGNDCVEGVEYQAGGTLRFIECDTVLLHFGVIPNTQITRLTDAAHGWNEQEGYWFPIVDRWQETSIENVMVAGDGGVILGDRAAEISGRLSVYRIAHRLGRISDQSLKGMTMPLHRELTRLASGRTFVDAIFRVPQSMLLPSPEAIVCRCEEISVSDIEAAIARGSAGMRQVKVHSRVGMGNCRAQMCSTATTAILQSKVKDSGKVVEPATLRPPIRPLTLGQLARNQSRN</sequence>
<dbReference type="Proteomes" id="UP000551353">
    <property type="component" value="Unassembled WGS sequence"/>
</dbReference>
<dbReference type="InterPro" id="IPR007419">
    <property type="entry name" value="BFD-like_2Fe2S-bd_dom"/>
</dbReference>
<protein>
    <submittedName>
        <fullName evidence="3">Bacterioferritin-associated ferredoxin</fullName>
    </submittedName>
</protein>
<evidence type="ECO:0000256" key="1">
    <source>
        <dbReference type="ARBA" id="ARBA00023002"/>
    </source>
</evidence>
<dbReference type="SUPFAM" id="SSF51905">
    <property type="entry name" value="FAD/NAD(P)-binding domain"/>
    <property type="match status" value="1"/>
</dbReference>
<proteinExistence type="predicted"/>
<reference evidence="3 4" key="1">
    <citation type="submission" date="2020-08" db="EMBL/GenBank/DDBJ databases">
        <title>Genomic Encyclopedia of Type Strains, Phase IV (KMG-V): Genome sequencing to study the core and pangenomes of soil and plant-associated prokaryotes.</title>
        <authorList>
            <person name="Whitman W."/>
        </authorList>
    </citation>
    <scope>NUCLEOTIDE SEQUENCE [LARGE SCALE GENOMIC DNA]</scope>
    <source>
        <strain evidence="3 4">SEMIA 4087</strain>
    </source>
</reference>
<dbReference type="InterPro" id="IPR051691">
    <property type="entry name" value="Metab_Enz_Cyan_OpOx_G3PDH"/>
</dbReference>
<organism evidence="3 4">
    <name type="scientific">Rhizobium mongolense</name>
    <dbReference type="NCBI Taxonomy" id="57676"/>
    <lineage>
        <taxon>Bacteria</taxon>
        <taxon>Pseudomonadati</taxon>
        <taxon>Pseudomonadota</taxon>
        <taxon>Alphaproteobacteria</taxon>
        <taxon>Hyphomicrobiales</taxon>
        <taxon>Rhizobiaceae</taxon>
        <taxon>Rhizobium/Agrobacterium group</taxon>
        <taxon>Rhizobium</taxon>
    </lineage>
</organism>
<dbReference type="InterPro" id="IPR041854">
    <property type="entry name" value="BFD-like_2Fe2S-bd_dom_sf"/>
</dbReference>
<keyword evidence="4" id="KW-1185">Reference proteome</keyword>
<dbReference type="InterPro" id="IPR036188">
    <property type="entry name" value="FAD/NAD-bd_sf"/>
</dbReference>
<dbReference type="PANTHER" id="PTHR42949">
    <property type="entry name" value="ANAEROBIC GLYCEROL-3-PHOSPHATE DEHYDROGENASE SUBUNIT B"/>
    <property type="match status" value="1"/>
</dbReference>
<keyword evidence="1" id="KW-0560">Oxidoreductase</keyword>
<dbReference type="EMBL" id="JACIFX010000037">
    <property type="protein sequence ID" value="MBB4233323.1"/>
    <property type="molecule type" value="Genomic_DNA"/>
</dbReference>
<accession>A0ABR6IZX7</accession>
<evidence type="ECO:0000259" key="2">
    <source>
        <dbReference type="Pfam" id="PF04324"/>
    </source>
</evidence>
<comment type="caution">
    <text evidence="3">The sequence shown here is derived from an EMBL/GenBank/DDBJ whole genome shotgun (WGS) entry which is preliminary data.</text>
</comment>
<feature type="domain" description="BFD-like [2Fe-2S]-binding" evidence="2">
    <location>
        <begin position="155"/>
        <end position="206"/>
    </location>
</feature>
<dbReference type="Gene3D" id="1.10.10.1100">
    <property type="entry name" value="BFD-like [2Fe-2S]-binding domain"/>
    <property type="match status" value="1"/>
</dbReference>
<evidence type="ECO:0000313" key="4">
    <source>
        <dbReference type="Proteomes" id="UP000551353"/>
    </source>
</evidence>
<gene>
    <name evidence="3" type="ORF">GGD56_007229</name>
</gene>